<dbReference type="Proteomes" id="UP000283509">
    <property type="component" value="Unassembled WGS sequence"/>
</dbReference>
<dbReference type="PANTHER" id="PTHR22870:SF155">
    <property type="entry name" value="E3 UBIQUITIN-PROTEIN LIGASE HERC1-RELATED"/>
    <property type="match status" value="1"/>
</dbReference>
<reference evidence="4 5" key="1">
    <citation type="submission" date="2018-04" db="EMBL/GenBank/DDBJ databases">
        <authorList>
            <person name="Zhang X."/>
            <person name="Yuan J."/>
            <person name="Li F."/>
            <person name="Xiang J."/>
        </authorList>
    </citation>
    <scope>NUCLEOTIDE SEQUENCE [LARGE SCALE GENOMIC DNA]</scope>
    <source>
        <tissue evidence="4">Muscle</tissue>
    </source>
</reference>
<dbReference type="InterPro" id="IPR000408">
    <property type="entry name" value="Reg_chr_condens"/>
</dbReference>
<feature type="repeat" description="RCC1" evidence="2">
    <location>
        <begin position="378"/>
        <end position="429"/>
    </location>
</feature>
<feature type="compositionally biased region" description="Low complexity" evidence="3">
    <location>
        <begin position="476"/>
        <end position="486"/>
    </location>
</feature>
<dbReference type="InterPro" id="IPR051210">
    <property type="entry name" value="Ub_ligase/GEF_domain"/>
</dbReference>
<dbReference type="PRINTS" id="PR00633">
    <property type="entry name" value="RCCNDNSATION"/>
</dbReference>
<dbReference type="STRING" id="6689.A0A423SX54"/>
<dbReference type="PANTHER" id="PTHR22870">
    <property type="entry name" value="REGULATOR OF CHROMOSOME CONDENSATION"/>
    <property type="match status" value="1"/>
</dbReference>
<accession>A0A423SX54</accession>
<evidence type="ECO:0000313" key="4">
    <source>
        <dbReference type="EMBL" id="ROT68824.1"/>
    </source>
</evidence>
<reference evidence="4 5" key="2">
    <citation type="submission" date="2019-01" db="EMBL/GenBank/DDBJ databases">
        <title>The decoding of complex shrimp genome reveals the adaptation for benthos swimmer, frequently molting mechanism and breeding impact on genome.</title>
        <authorList>
            <person name="Sun Y."/>
            <person name="Gao Y."/>
            <person name="Yu Y."/>
        </authorList>
    </citation>
    <scope>NUCLEOTIDE SEQUENCE [LARGE SCALE GENOMIC DNA]</scope>
    <source>
        <tissue evidence="4">Muscle</tissue>
    </source>
</reference>
<keyword evidence="5" id="KW-1185">Reference proteome</keyword>
<feature type="region of interest" description="Disordered" evidence="3">
    <location>
        <begin position="476"/>
        <end position="498"/>
    </location>
</feature>
<dbReference type="InterPro" id="IPR009091">
    <property type="entry name" value="RCC1/BLIP-II"/>
</dbReference>
<evidence type="ECO:0000256" key="3">
    <source>
        <dbReference type="SAM" id="MobiDB-lite"/>
    </source>
</evidence>
<protein>
    <submittedName>
        <fullName evidence="4">Putative E3 ubiquitin-protein ligase HERC1</fullName>
    </submittedName>
</protein>
<dbReference type="OrthoDB" id="239701at2759"/>
<evidence type="ECO:0000256" key="1">
    <source>
        <dbReference type="ARBA" id="ARBA00022737"/>
    </source>
</evidence>
<feature type="repeat" description="RCC1" evidence="2">
    <location>
        <begin position="328"/>
        <end position="376"/>
    </location>
</feature>
<organism evidence="4 5">
    <name type="scientific">Penaeus vannamei</name>
    <name type="common">Whiteleg shrimp</name>
    <name type="synonym">Litopenaeus vannamei</name>
    <dbReference type="NCBI Taxonomy" id="6689"/>
    <lineage>
        <taxon>Eukaryota</taxon>
        <taxon>Metazoa</taxon>
        <taxon>Ecdysozoa</taxon>
        <taxon>Arthropoda</taxon>
        <taxon>Crustacea</taxon>
        <taxon>Multicrustacea</taxon>
        <taxon>Malacostraca</taxon>
        <taxon>Eumalacostraca</taxon>
        <taxon>Eucarida</taxon>
        <taxon>Decapoda</taxon>
        <taxon>Dendrobranchiata</taxon>
        <taxon>Penaeoidea</taxon>
        <taxon>Penaeidae</taxon>
        <taxon>Penaeus</taxon>
    </lineage>
</organism>
<name>A0A423SX54_PENVA</name>
<gene>
    <name evidence="4" type="ORF">C7M84_013025</name>
</gene>
<comment type="caution">
    <text evidence="4">The sequence shown here is derived from an EMBL/GenBank/DDBJ whole genome shotgun (WGS) entry which is preliminary data.</text>
</comment>
<feature type="repeat" description="RCC1" evidence="2">
    <location>
        <begin position="220"/>
        <end position="274"/>
    </location>
</feature>
<proteinExistence type="predicted"/>
<dbReference type="SUPFAM" id="SSF50985">
    <property type="entry name" value="RCC1/BLIP-II"/>
    <property type="match status" value="1"/>
</dbReference>
<keyword evidence="1" id="KW-0677">Repeat</keyword>
<dbReference type="EMBL" id="QCYY01002630">
    <property type="protein sequence ID" value="ROT68824.1"/>
    <property type="molecule type" value="Genomic_DNA"/>
</dbReference>
<feature type="repeat" description="RCC1" evidence="2">
    <location>
        <begin position="430"/>
        <end position="481"/>
    </location>
</feature>
<dbReference type="Pfam" id="PF00415">
    <property type="entry name" value="RCC1"/>
    <property type="match status" value="4"/>
</dbReference>
<evidence type="ECO:0000313" key="5">
    <source>
        <dbReference type="Proteomes" id="UP000283509"/>
    </source>
</evidence>
<dbReference type="PROSITE" id="PS00626">
    <property type="entry name" value="RCC1_2"/>
    <property type="match status" value="1"/>
</dbReference>
<dbReference type="PROSITE" id="PS50012">
    <property type="entry name" value="RCC1_3"/>
    <property type="match status" value="4"/>
</dbReference>
<evidence type="ECO:0000256" key="2">
    <source>
        <dbReference type="PROSITE-ProRule" id="PRU00235"/>
    </source>
</evidence>
<dbReference type="Gene3D" id="2.130.10.30">
    <property type="entry name" value="Regulator of chromosome condensation 1/beta-lactamase-inhibitor protein II"/>
    <property type="match status" value="1"/>
</dbReference>
<sequence>MGKVLSHVTQGASCSYEATRVQSLPWPSQLRVLCWPQVAKKSMNGMVNVWSLQEGSLLQTLVGSGGINCPGLVRNSGWPFVCPDHSLHTWGMTGASGSLSASALVPPSLSVLSQYQHEKPMVVEWNWLETLCTAVSTAESLKKRTPLPRPFTTQLLKHSDDKEHLNYAIENGKWDVEQDAAVMSWATHHPGDWQVGGRCQVYMWGSGRHGQLAETVTANGSILACGEGSYGRLGQGNSDDLHTPSVISTLQGFVVTQVATSCGSDGHSLAVTDSGEVSRGGTEIMANWVTGTQTANGGQGQIEAFQGQESFSWLGFKHTAVVTSDGKLSLWEWGYGRLGLGSTANKKLPERVTALDGWRIGQVACGLNHTVCIDIDGNTVWAFGDGDYGKLAESRTRGHNRPQQVPALVTHVVVEIAVGSEHTLALANNGDVYGWGVNSDGQLGLGHTAAVREPQLIWTLSGKGIRQISAGRSHSAGLVSSATSSSNPRDPSSHAAWDSRVSAATVPNLQNIPQVLSAQG</sequence>
<dbReference type="AlphaFoldDB" id="A0A423SX54"/>